<dbReference type="InterPro" id="IPR001179">
    <property type="entry name" value="PPIase_FKBP_dom"/>
</dbReference>
<reference evidence="9 10" key="1">
    <citation type="submission" date="2019-12" db="EMBL/GenBank/DDBJ databases">
        <title>Genomic-based taxomic classification of the family Erythrobacteraceae.</title>
        <authorList>
            <person name="Xu L."/>
        </authorList>
    </citation>
    <scope>NUCLEOTIDE SEQUENCE [LARGE SCALE GENOMIC DNA]</scope>
    <source>
        <strain evidence="9 10">KCTC 52259</strain>
    </source>
</reference>
<keyword evidence="10" id="KW-1185">Reference proteome</keyword>
<sequence>MTEITRVPLQPIAKGSLTKLWLGVLAAILIGVGIAYFAAPKGVSVETLQAGTGPNPAPSDVVLVNYTGKLASGKVFDEGQGAPLPLEGMIPGFKEGALQMQKGGKYQMTIPAEKAYGAEEKVNPQTGEVAIPANSDLVFEVEMIDFMSLEDFQARMAQMQQMMQMQQQGAEGAEGAALPQP</sequence>
<gene>
    <name evidence="9" type="ORF">GRI44_01355</name>
</gene>
<keyword evidence="7" id="KW-0812">Transmembrane</keyword>
<evidence type="ECO:0000256" key="6">
    <source>
        <dbReference type="RuleBase" id="RU003915"/>
    </source>
</evidence>
<name>A0A6L7GCQ7_9SPHN</name>
<keyword evidence="7" id="KW-0472">Membrane</keyword>
<protein>
    <recommendedName>
        <fullName evidence="6">Peptidyl-prolyl cis-trans isomerase</fullName>
        <ecNumber evidence="6">5.2.1.8</ecNumber>
    </recommendedName>
</protein>
<dbReference type="AlphaFoldDB" id="A0A6L7GCQ7"/>
<evidence type="ECO:0000256" key="7">
    <source>
        <dbReference type="SAM" id="Phobius"/>
    </source>
</evidence>
<dbReference type="InterPro" id="IPR046357">
    <property type="entry name" value="PPIase_dom_sf"/>
</dbReference>
<keyword evidence="3 5" id="KW-0697">Rotamase</keyword>
<proteinExistence type="inferred from homology"/>
<evidence type="ECO:0000256" key="2">
    <source>
        <dbReference type="ARBA" id="ARBA00006577"/>
    </source>
</evidence>
<dbReference type="PROSITE" id="PS50059">
    <property type="entry name" value="FKBP_PPIASE"/>
    <property type="match status" value="1"/>
</dbReference>
<evidence type="ECO:0000313" key="9">
    <source>
        <dbReference type="EMBL" id="MXP13400.1"/>
    </source>
</evidence>
<dbReference type="RefSeq" id="WP_160599551.1">
    <property type="nucleotide sequence ID" value="NZ_WTYU01000001.1"/>
</dbReference>
<feature type="transmembrane region" description="Helical" evidence="7">
    <location>
        <begin position="20"/>
        <end position="39"/>
    </location>
</feature>
<dbReference type="Proteomes" id="UP000473531">
    <property type="component" value="Unassembled WGS sequence"/>
</dbReference>
<dbReference type="EMBL" id="WTYU01000001">
    <property type="protein sequence ID" value="MXP13400.1"/>
    <property type="molecule type" value="Genomic_DNA"/>
</dbReference>
<evidence type="ECO:0000256" key="5">
    <source>
        <dbReference type="PROSITE-ProRule" id="PRU00277"/>
    </source>
</evidence>
<evidence type="ECO:0000256" key="4">
    <source>
        <dbReference type="ARBA" id="ARBA00023235"/>
    </source>
</evidence>
<keyword evidence="7" id="KW-1133">Transmembrane helix</keyword>
<dbReference type="Pfam" id="PF00254">
    <property type="entry name" value="FKBP_C"/>
    <property type="match status" value="1"/>
</dbReference>
<accession>A0A6L7GCQ7</accession>
<evidence type="ECO:0000313" key="10">
    <source>
        <dbReference type="Proteomes" id="UP000473531"/>
    </source>
</evidence>
<dbReference type="PANTHER" id="PTHR43811:SF19">
    <property type="entry name" value="39 KDA FK506-BINDING NUCLEAR PROTEIN"/>
    <property type="match status" value="1"/>
</dbReference>
<evidence type="ECO:0000256" key="1">
    <source>
        <dbReference type="ARBA" id="ARBA00000971"/>
    </source>
</evidence>
<keyword evidence="4 5" id="KW-0413">Isomerase</keyword>
<dbReference type="Gene3D" id="3.10.50.40">
    <property type="match status" value="1"/>
</dbReference>
<feature type="domain" description="PPIase FKBP-type" evidence="8">
    <location>
        <begin position="59"/>
        <end position="147"/>
    </location>
</feature>
<evidence type="ECO:0000256" key="3">
    <source>
        <dbReference type="ARBA" id="ARBA00023110"/>
    </source>
</evidence>
<evidence type="ECO:0000259" key="8">
    <source>
        <dbReference type="PROSITE" id="PS50059"/>
    </source>
</evidence>
<dbReference type="GO" id="GO:0003755">
    <property type="term" value="F:peptidyl-prolyl cis-trans isomerase activity"/>
    <property type="evidence" value="ECO:0007669"/>
    <property type="project" value="UniProtKB-UniRule"/>
</dbReference>
<comment type="caution">
    <text evidence="9">The sequence shown here is derived from an EMBL/GenBank/DDBJ whole genome shotgun (WGS) entry which is preliminary data.</text>
</comment>
<dbReference type="PANTHER" id="PTHR43811">
    <property type="entry name" value="FKBP-TYPE PEPTIDYL-PROLYL CIS-TRANS ISOMERASE FKPA"/>
    <property type="match status" value="1"/>
</dbReference>
<dbReference type="OrthoDB" id="9812109at2"/>
<comment type="catalytic activity">
    <reaction evidence="1 5 6">
        <text>[protein]-peptidylproline (omega=180) = [protein]-peptidylproline (omega=0)</text>
        <dbReference type="Rhea" id="RHEA:16237"/>
        <dbReference type="Rhea" id="RHEA-COMP:10747"/>
        <dbReference type="Rhea" id="RHEA-COMP:10748"/>
        <dbReference type="ChEBI" id="CHEBI:83833"/>
        <dbReference type="ChEBI" id="CHEBI:83834"/>
        <dbReference type="EC" id="5.2.1.8"/>
    </reaction>
</comment>
<dbReference type="EC" id="5.2.1.8" evidence="6"/>
<organism evidence="9 10">
    <name type="scientific">Allopontixanthobacter confluentis</name>
    <dbReference type="NCBI Taxonomy" id="1849021"/>
    <lineage>
        <taxon>Bacteria</taxon>
        <taxon>Pseudomonadati</taxon>
        <taxon>Pseudomonadota</taxon>
        <taxon>Alphaproteobacteria</taxon>
        <taxon>Sphingomonadales</taxon>
        <taxon>Erythrobacteraceae</taxon>
        <taxon>Allopontixanthobacter</taxon>
    </lineage>
</organism>
<dbReference type="SUPFAM" id="SSF54534">
    <property type="entry name" value="FKBP-like"/>
    <property type="match status" value="1"/>
</dbReference>
<comment type="similarity">
    <text evidence="2 6">Belongs to the FKBP-type PPIase family.</text>
</comment>